<protein>
    <submittedName>
        <fullName evidence="3">Uncharacterized protein</fullName>
    </submittedName>
</protein>
<dbReference type="EMBL" id="ASPP01030591">
    <property type="protein sequence ID" value="ETO04055.1"/>
    <property type="molecule type" value="Genomic_DNA"/>
</dbReference>
<proteinExistence type="predicted"/>
<gene>
    <name evidence="3" type="ORF">RFI_33347</name>
</gene>
<evidence type="ECO:0000256" key="1">
    <source>
        <dbReference type="SAM" id="Coils"/>
    </source>
</evidence>
<evidence type="ECO:0000256" key="2">
    <source>
        <dbReference type="SAM" id="MobiDB-lite"/>
    </source>
</evidence>
<evidence type="ECO:0000313" key="4">
    <source>
        <dbReference type="Proteomes" id="UP000023152"/>
    </source>
</evidence>
<feature type="region of interest" description="Disordered" evidence="2">
    <location>
        <begin position="1"/>
        <end position="23"/>
    </location>
</feature>
<keyword evidence="1" id="KW-0175">Coiled coil</keyword>
<evidence type="ECO:0000313" key="3">
    <source>
        <dbReference type="EMBL" id="ETO04055.1"/>
    </source>
</evidence>
<name>X6LTJ2_RETFI</name>
<dbReference type="Proteomes" id="UP000023152">
    <property type="component" value="Unassembled WGS sequence"/>
</dbReference>
<feature type="coiled-coil region" evidence="1">
    <location>
        <begin position="93"/>
        <end position="127"/>
    </location>
</feature>
<comment type="caution">
    <text evidence="3">The sequence shown here is derived from an EMBL/GenBank/DDBJ whole genome shotgun (WGS) entry which is preliminary data.</text>
</comment>
<dbReference type="AlphaFoldDB" id="X6LTJ2"/>
<accession>X6LTJ2</accession>
<reference evidence="3 4" key="1">
    <citation type="journal article" date="2013" name="Curr. Biol.">
        <title>The Genome of the Foraminiferan Reticulomyxa filosa.</title>
        <authorList>
            <person name="Glockner G."/>
            <person name="Hulsmann N."/>
            <person name="Schleicher M."/>
            <person name="Noegel A.A."/>
            <person name="Eichinger L."/>
            <person name="Gallinger C."/>
            <person name="Pawlowski J."/>
            <person name="Sierra R."/>
            <person name="Euteneuer U."/>
            <person name="Pillet L."/>
            <person name="Moustafa A."/>
            <person name="Platzer M."/>
            <person name="Groth M."/>
            <person name="Szafranski K."/>
            <person name="Schliwa M."/>
        </authorList>
    </citation>
    <scope>NUCLEOTIDE SEQUENCE [LARGE SCALE GENOMIC DNA]</scope>
</reference>
<feature type="non-terminal residue" evidence="3">
    <location>
        <position position="168"/>
    </location>
</feature>
<keyword evidence="4" id="KW-1185">Reference proteome</keyword>
<sequence>MAMEKEMDFFHSNAMQPKEREDEWDVSALRRELEQAQEEIKQLKQVVQKKDLAVNELKTRYSDISIRQKQMFQDTDKKRKEALQKGKEYKDMYTKSEKEKNDWKQMYEEEKQKRQMKEQEYNDMMANHLKNDQKYHDIISKLQNSLKGEDTVQEEMKQAQSAIDNVLL</sequence>
<organism evidence="3 4">
    <name type="scientific">Reticulomyxa filosa</name>
    <dbReference type="NCBI Taxonomy" id="46433"/>
    <lineage>
        <taxon>Eukaryota</taxon>
        <taxon>Sar</taxon>
        <taxon>Rhizaria</taxon>
        <taxon>Retaria</taxon>
        <taxon>Foraminifera</taxon>
        <taxon>Monothalamids</taxon>
        <taxon>Reticulomyxidae</taxon>
        <taxon>Reticulomyxa</taxon>
    </lineage>
</organism>